<dbReference type="Proteomes" id="UP001189429">
    <property type="component" value="Unassembled WGS sequence"/>
</dbReference>
<evidence type="ECO:0000256" key="6">
    <source>
        <dbReference type="RuleBase" id="RU361264"/>
    </source>
</evidence>
<comment type="similarity">
    <text evidence="2 6">Belongs to the YIP1 family.</text>
</comment>
<dbReference type="Pfam" id="PF04893">
    <property type="entry name" value="Yip1"/>
    <property type="match status" value="1"/>
</dbReference>
<dbReference type="InterPro" id="IPR039765">
    <property type="entry name" value="Yip5/YIPF1/YIPF2"/>
</dbReference>
<dbReference type="InterPro" id="IPR006977">
    <property type="entry name" value="Yip1_dom"/>
</dbReference>
<organism evidence="8 9">
    <name type="scientific">Prorocentrum cordatum</name>
    <dbReference type="NCBI Taxonomy" id="2364126"/>
    <lineage>
        <taxon>Eukaryota</taxon>
        <taxon>Sar</taxon>
        <taxon>Alveolata</taxon>
        <taxon>Dinophyceae</taxon>
        <taxon>Prorocentrales</taxon>
        <taxon>Prorocentraceae</taxon>
        <taxon>Prorocentrum</taxon>
    </lineage>
</organism>
<keyword evidence="4 6" id="KW-1133">Transmembrane helix</keyword>
<evidence type="ECO:0000256" key="3">
    <source>
        <dbReference type="ARBA" id="ARBA00022692"/>
    </source>
</evidence>
<comment type="subcellular location">
    <subcellularLocation>
        <location evidence="6">Golgi apparatus membrane</location>
        <topology evidence="6">Multi-pass membrane protein</topology>
    </subcellularLocation>
    <subcellularLocation>
        <location evidence="1">Membrane</location>
        <topology evidence="1">Multi-pass membrane protein</topology>
    </subcellularLocation>
</comment>
<accession>A0ABN9Y0U4</accession>
<dbReference type="PANTHER" id="PTHR12822">
    <property type="entry name" value="PROTEIN YIPF"/>
    <property type="match status" value="1"/>
</dbReference>
<dbReference type="EMBL" id="CAUYUJ010021559">
    <property type="protein sequence ID" value="CAK0905427.1"/>
    <property type="molecule type" value="Genomic_DNA"/>
</dbReference>
<comment type="caution">
    <text evidence="8">The sequence shown here is derived from an EMBL/GenBank/DDBJ whole genome shotgun (WGS) entry which is preliminary data.</text>
</comment>
<evidence type="ECO:0000313" key="8">
    <source>
        <dbReference type="EMBL" id="CAK0905427.1"/>
    </source>
</evidence>
<feature type="domain" description="Yip1" evidence="7">
    <location>
        <begin position="2"/>
        <end position="106"/>
    </location>
</feature>
<evidence type="ECO:0000256" key="1">
    <source>
        <dbReference type="ARBA" id="ARBA00004141"/>
    </source>
</evidence>
<evidence type="ECO:0000313" key="9">
    <source>
        <dbReference type="Proteomes" id="UP001189429"/>
    </source>
</evidence>
<gene>
    <name evidence="8" type="ORF">PCOR1329_LOCUS81141</name>
</gene>
<keyword evidence="9" id="KW-1185">Reference proteome</keyword>
<evidence type="ECO:0000259" key="7">
    <source>
        <dbReference type="Pfam" id="PF04893"/>
    </source>
</evidence>
<comment type="caution">
    <text evidence="6">Lacks conserved residue(s) required for the propagation of feature annotation.</text>
</comment>
<evidence type="ECO:0000256" key="5">
    <source>
        <dbReference type="ARBA" id="ARBA00023136"/>
    </source>
</evidence>
<protein>
    <recommendedName>
        <fullName evidence="6">Protein YIPF</fullName>
    </recommendedName>
</protein>
<dbReference type="PANTHER" id="PTHR12822:SF2">
    <property type="entry name" value="PROTEIN YIPF"/>
    <property type="match status" value="1"/>
</dbReference>
<evidence type="ECO:0000256" key="2">
    <source>
        <dbReference type="ARBA" id="ARBA00010596"/>
    </source>
</evidence>
<keyword evidence="3 6" id="KW-0812">Transmembrane</keyword>
<reference evidence="8" key="1">
    <citation type="submission" date="2023-10" db="EMBL/GenBank/DDBJ databases">
        <authorList>
            <person name="Chen Y."/>
            <person name="Shah S."/>
            <person name="Dougan E. K."/>
            <person name="Thang M."/>
            <person name="Chan C."/>
        </authorList>
    </citation>
    <scope>NUCLEOTIDE SEQUENCE [LARGE SCALE GENOMIC DNA]</scope>
</reference>
<keyword evidence="5 6" id="KW-0472">Membrane</keyword>
<feature type="transmembrane region" description="Helical" evidence="6">
    <location>
        <begin position="90"/>
        <end position="109"/>
    </location>
</feature>
<feature type="transmembrane region" description="Helical" evidence="6">
    <location>
        <begin position="57"/>
        <end position="78"/>
    </location>
</feature>
<proteinExistence type="inferred from homology"/>
<name>A0ABN9Y0U4_9DINO</name>
<sequence>MIYGLLIAVPLLTRLVLWITGQSPDSVNFRQMICVYGYSLTPTIPVSLACLVPLEGVRWLCVLGGTGISMLFIREYLLMDISAEAPSLKWKMVVLFFGSQLLIFLVYRVHFF</sequence>
<evidence type="ECO:0000256" key="4">
    <source>
        <dbReference type="ARBA" id="ARBA00022989"/>
    </source>
</evidence>